<evidence type="ECO:0000313" key="3">
    <source>
        <dbReference type="Proteomes" id="UP001501115"/>
    </source>
</evidence>
<evidence type="ECO:0000313" key="2">
    <source>
        <dbReference type="EMBL" id="GAA4340125.1"/>
    </source>
</evidence>
<reference evidence="3" key="1">
    <citation type="journal article" date="2019" name="Int. J. Syst. Evol. Microbiol.">
        <title>The Global Catalogue of Microorganisms (GCM) 10K type strain sequencing project: providing services to taxonomists for standard genome sequencing and annotation.</title>
        <authorList>
            <consortium name="The Broad Institute Genomics Platform"/>
            <consortium name="The Broad Institute Genome Sequencing Center for Infectious Disease"/>
            <person name="Wu L."/>
            <person name="Ma J."/>
        </authorList>
    </citation>
    <scope>NUCLEOTIDE SEQUENCE [LARGE SCALE GENOMIC DNA]</scope>
    <source>
        <strain evidence="3">JCM 31290</strain>
    </source>
</reference>
<accession>A0ABP8HJ79</accession>
<dbReference type="EMBL" id="BAABET010000019">
    <property type="protein sequence ID" value="GAA4340125.1"/>
    <property type="molecule type" value="Genomic_DNA"/>
</dbReference>
<protein>
    <submittedName>
        <fullName evidence="2">Uncharacterized protein</fullName>
    </submittedName>
</protein>
<organism evidence="2 3">
    <name type="scientific">Streptomyces venetus</name>
    <dbReference type="NCBI Taxonomy" id="1701086"/>
    <lineage>
        <taxon>Bacteria</taxon>
        <taxon>Bacillati</taxon>
        <taxon>Actinomycetota</taxon>
        <taxon>Actinomycetes</taxon>
        <taxon>Kitasatosporales</taxon>
        <taxon>Streptomycetaceae</taxon>
        <taxon>Streptomyces</taxon>
    </lineage>
</organism>
<comment type="caution">
    <text evidence="2">The sequence shown here is derived from an EMBL/GenBank/DDBJ whole genome shotgun (WGS) entry which is preliminary data.</text>
</comment>
<dbReference type="Proteomes" id="UP001501115">
    <property type="component" value="Unassembled WGS sequence"/>
</dbReference>
<keyword evidence="3" id="KW-1185">Reference proteome</keyword>
<proteinExistence type="predicted"/>
<sequence>MICGGTEFGEDTRVPQAGVDGGDDFQALGGQQQGEAEAGRLVLELGTVAGRVTNLAERVLEAVVLGDDGFEYAVVVVPPVRALLDRAGDQSPLTLGIQ</sequence>
<evidence type="ECO:0000256" key="1">
    <source>
        <dbReference type="SAM" id="MobiDB-lite"/>
    </source>
</evidence>
<gene>
    <name evidence="2" type="ORF">GCM10023086_75480</name>
</gene>
<name>A0ABP8HJ79_9ACTN</name>
<feature type="region of interest" description="Disordered" evidence="1">
    <location>
        <begin position="1"/>
        <end position="32"/>
    </location>
</feature>